<dbReference type="NCBIfam" id="TIGR01965">
    <property type="entry name" value="VCBS_repeat"/>
    <property type="match status" value="4"/>
</dbReference>
<reference evidence="2 3" key="1">
    <citation type="submission" date="2021-01" db="EMBL/GenBank/DDBJ databases">
        <title>Piscinibacter sp. Jin2 Genome sequencing and assembly.</title>
        <authorList>
            <person name="Kim I."/>
        </authorList>
    </citation>
    <scope>NUCLEOTIDE SEQUENCE [LARGE SCALE GENOMIC DNA]</scope>
    <source>
        <strain evidence="2 3">Jin2</strain>
    </source>
</reference>
<evidence type="ECO:0000313" key="2">
    <source>
        <dbReference type="EMBL" id="MBL0720946.1"/>
    </source>
</evidence>
<keyword evidence="3" id="KW-1185">Reference proteome</keyword>
<feature type="domain" description="RapA2 cadherin-like" evidence="1">
    <location>
        <begin position="290"/>
        <end position="357"/>
    </location>
</feature>
<accession>A0A9X1BRR0</accession>
<dbReference type="InterPro" id="IPR040853">
    <property type="entry name" value="RapA2_cadherin-like"/>
</dbReference>
<dbReference type="InterPro" id="IPR010221">
    <property type="entry name" value="VCBS_dom"/>
</dbReference>
<gene>
    <name evidence="2" type="ORF">JI742_13750</name>
</gene>
<dbReference type="RefSeq" id="WP_201828077.1">
    <property type="nucleotide sequence ID" value="NZ_JAERRA010000006.1"/>
</dbReference>
<organism evidence="2 3">
    <name type="scientific">Aquariibacter lacus</name>
    <dbReference type="NCBI Taxonomy" id="2801332"/>
    <lineage>
        <taxon>Bacteria</taxon>
        <taxon>Pseudomonadati</taxon>
        <taxon>Pseudomonadota</taxon>
        <taxon>Betaproteobacteria</taxon>
        <taxon>Burkholderiales</taxon>
        <taxon>Sphaerotilaceae</taxon>
        <taxon>Aquariibacter</taxon>
    </lineage>
</organism>
<evidence type="ECO:0000259" key="1">
    <source>
        <dbReference type="Pfam" id="PF17803"/>
    </source>
</evidence>
<evidence type="ECO:0000313" key="3">
    <source>
        <dbReference type="Proteomes" id="UP000643207"/>
    </source>
</evidence>
<comment type="caution">
    <text evidence="2">The sequence shown here is derived from an EMBL/GenBank/DDBJ whole genome shotgun (WGS) entry which is preliminary data.</text>
</comment>
<sequence>DTANGVGGSQPWTYTLDNTRAQELAEGQTVTETFSISVSDGQGSTPSQTVTITITGTNDDVVITSATQAGTVTEDADLSASPSDSLVASGAVTFSDVDLADTHSATFTGTAVYGSFTLGMLTDTANGVGGSQPWTYTLDNTRAQELAEGQTVTETFSISVSDGQGSTLSQTVTITITGTNDDPIVTTFSDGAVTEDATDPSLTTTVSVDFSDIDTRDVLSYSQTKTSGSLGGTLTLLSSDDSGTTGTAGSVSYTYSVANSAAQYLAVGETASETFTITADDGNGGMASQVVTVTVTGTNDQPTVTAFSDGAVTEDATSPELSTTVSANFSDIDTRDVLSYSQTKTSGSLGGTLSLLSSDDSGTTGTAGSVSYTYSVANSATQFLAAGQTATETFTITANDGNGGMASQVVTATVTGTNDEVVLTSATQAGTVT</sequence>
<feature type="non-terminal residue" evidence="2">
    <location>
        <position position="433"/>
    </location>
</feature>
<feature type="non-terminal residue" evidence="2">
    <location>
        <position position="1"/>
    </location>
</feature>
<dbReference type="Proteomes" id="UP000643207">
    <property type="component" value="Unassembled WGS sequence"/>
</dbReference>
<dbReference type="AlphaFoldDB" id="A0A9X1BRR0"/>
<dbReference type="EMBL" id="JAERRA010000006">
    <property type="protein sequence ID" value="MBL0720946.1"/>
    <property type="molecule type" value="Genomic_DNA"/>
</dbReference>
<name>A0A9X1BRR0_9BURK</name>
<dbReference type="InterPro" id="IPR013783">
    <property type="entry name" value="Ig-like_fold"/>
</dbReference>
<dbReference type="Pfam" id="PF17803">
    <property type="entry name" value="Cadherin_4"/>
    <property type="match status" value="1"/>
</dbReference>
<protein>
    <submittedName>
        <fullName evidence="2">VCBS domain-containing protein</fullName>
    </submittedName>
</protein>
<dbReference type="Gene3D" id="2.60.40.10">
    <property type="entry name" value="Immunoglobulins"/>
    <property type="match status" value="1"/>
</dbReference>
<proteinExistence type="predicted"/>